<name>Q6ILM1_DROME</name>
<organism evidence="1">
    <name type="scientific">Drosophila melanogaster</name>
    <name type="common">Fruit fly</name>
    <dbReference type="NCBI Taxonomy" id="7227"/>
    <lineage>
        <taxon>Eukaryota</taxon>
        <taxon>Metazoa</taxon>
        <taxon>Ecdysozoa</taxon>
        <taxon>Arthropoda</taxon>
        <taxon>Hexapoda</taxon>
        <taxon>Insecta</taxon>
        <taxon>Pterygota</taxon>
        <taxon>Neoptera</taxon>
        <taxon>Endopterygota</taxon>
        <taxon>Diptera</taxon>
        <taxon>Brachycera</taxon>
        <taxon>Muscomorpha</taxon>
        <taxon>Ephydroidea</taxon>
        <taxon>Drosophilidae</taxon>
        <taxon>Drosophila</taxon>
        <taxon>Sophophora</taxon>
    </lineage>
</organism>
<reference evidence="1" key="1">
    <citation type="journal article" date="2003" name="Genome Biol.">
        <title>An integrated gene annotation and transcriptional profiling approach towards the full gene content of the Drosophila genome.</title>
        <authorList>
            <person name="Hild M."/>
            <person name="Beckmann B."/>
            <person name="Haas S.A."/>
            <person name="Koch B."/>
            <person name="Solovyev V."/>
            <person name="Busold C."/>
            <person name="Fellenberg K."/>
            <person name="Boutros M."/>
            <person name="Vingron M."/>
            <person name="Sauer F."/>
            <person name="Hoheisel J.D."/>
            <person name="Paro R."/>
        </authorList>
    </citation>
    <scope>NUCLEOTIDE SEQUENCE</scope>
</reference>
<evidence type="ECO:0000313" key="1">
    <source>
        <dbReference type="EMBL" id="DAA02840.1"/>
    </source>
</evidence>
<proteinExistence type="predicted"/>
<accession>Q6ILM1</accession>
<dbReference type="EMBL" id="BK001995">
    <property type="protein sequence ID" value="DAA02840.1"/>
    <property type="molecule type" value="Genomic_DNA"/>
</dbReference>
<gene>
    <name evidence="1" type="ORF">HDC08982</name>
</gene>
<dbReference type="AlphaFoldDB" id="Q6ILM1"/>
<sequence>MATGIKVSRVFHYVRCSILALPTTSMPSLSSFICSGCPSPSVLVVNLRLLDAYGRKLGLGNGYLIQCLECSV</sequence>
<protein>
    <submittedName>
        <fullName evidence="1">HDC08982</fullName>
    </submittedName>
</protein>